<dbReference type="RefSeq" id="WP_090588944.1">
    <property type="nucleotide sequence ID" value="NZ_CP104302.1"/>
</dbReference>
<gene>
    <name evidence="1" type="ORF">CQY22_011760</name>
</gene>
<evidence type="ECO:0000313" key="2">
    <source>
        <dbReference type="Proteomes" id="UP000230551"/>
    </source>
</evidence>
<name>A0A2G5P8W9_9MYCO</name>
<dbReference type="Proteomes" id="UP000230551">
    <property type="component" value="Unassembled WGS sequence"/>
</dbReference>
<protein>
    <recommendedName>
        <fullName evidence="3">DUF559 domain-containing protein</fullName>
    </recommendedName>
</protein>
<evidence type="ECO:0000313" key="1">
    <source>
        <dbReference type="EMBL" id="PIB74792.1"/>
    </source>
</evidence>
<dbReference type="InterPro" id="IPR011335">
    <property type="entry name" value="Restrct_endonuc-II-like"/>
</dbReference>
<reference evidence="1 2" key="1">
    <citation type="journal article" date="2017" name="Infect. Genet. Evol.">
        <title>The new phylogeny of the genus Mycobacterium: The old and the news.</title>
        <authorList>
            <person name="Tortoli E."/>
            <person name="Fedrizzi T."/>
            <person name="Meehan C.J."/>
            <person name="Trovato A."/>
            <person name="Grottola A."/>
            <person name="Giacobazzi E."/>
            <person name="Serpini G.F."/>
            <person name="Tagliazucchi S."/>
            <person name="Fabio A."/>
            <person name="Bettua C."/>
            <person name="Bertorelli R."/>
            <person name="Frascaro F."/>
            <person name="De Sanctis V."/>
            <person name="Pecorari M."/>
            <person name="Jousson O."/>
            <person name="Segata N."/>
            <person name="Cirillo D.M."/>
        </authorList>
    </citation>
    <scope>NUCLEOTIDE SEQUENCE [LARGE SCALE GENOMIC DNA]</scope>
    <source>
        <strain evidence="1 2">CIP1034565</strain>
    </source>
</reference>
<dbReference type="Gene3D" id="3.40.960.10">
    <property type="entry name" value="VSR Endonuclease"/>
    <property type="match status" value="1"/>
</dbReference>
<dbReference type="AlphaFoldDB" id="A0A2G5P8W9"/>
<comment type="caution">
    <text evidence="1">The sequence shown here is derived from an EMBL/GenBank/DDBJ whole genome shotgun (WGS) entry which is preliminary data.</text>
</comment>
<accession>A0A2G5P8W9</accession>
<sequence>MYPELMSTFDAQGGVVRTPQLLGIITRRDMQRLLRSGVLVKIRRGIYCIGEPSLATRLKALDLRCGEPVVPCLGTAAQFHGFNTENTRDIHVLNPEGHLLVPERGLIPHRREGAPLLEVGGRLVTAPAWTAVEFARTLRRPRALAALDAALRSGTCDRDELARAARLQAGRRGIVKVRELVVLARPEPESPMESVVRLMIIDAGIPDPTLQLEIIDRDGHTWRVDFAWPEAMIALEYDGFEAHSTPDQIGRDRTKHEALTAMGWEVIHIVARDVFEDPRPWIYRLHQRLVGSLAA</sequence>
<dbReference type="EMBL" id="PDCN02000014">
    <property type="protein sequence ID" value="PIB74792.1"/>
    <property type="molecule type" value="Genomic_DNA"/>
</dbReference>
<dbReference type="OrthoDB" id="5143202at2"/>
<dbReference type="SUPFAM" id="SSF52980">
    <property type="entry name" value="Restriction endonuclease-like"/>
    <property type="match status" value="1"/>
</dbReference>
<proteinExistence type="predicted"/>
<keyword evidence="2" id="KW-1185">Reference proteome</keyword>
<organism evidence="1 2">
    <name type="scientific">Mycolicibacterium brumae</name>
    <dbReference type="NCBI Taxonomy" id="85968"/>
    <lineage>
        <taxon>Bacteria</taxon>
        <taxon>Bacillati</taxon>
        <taxon>Actinomycetota</taxon>
        <taxon>Actinomycetes</taxon>
        <taxon>Mycobacteriales</taxon>
        <taxon>Mycobacteriaceae</taxon>
        <taxon>Mycolicibacterium</taxon>
    </lineage>
</organism>
<evidence type="ECO:0008006" key="3">
    <source>
        <dbReference type="Google" id="ProtNLM"/>
    </source>
</evidence>
<dbReference type="STRING" id="85968.GCA_900073015_02022"/>